<dbReference type="InterPro" id="IPR006225">
    <property type="entry name" value="PsdUridine_synth_RluC/D"/>
</dbReference>
<evidence type="ECO:0000313" key="7">
    <source>
        <dbReference type="Proteomes" id="UP000231466"/>
    </source>
</evidence>
<dbReference type="EMBL" id="PFAH01000005">
    <property type="protein sequence ID" value="PIR98047.1"/>
    <property type="molecule type" value="Genomic_DNA"/>
</dbReference>
<evidence type="ECO:0000259" key="5">
    <source>
        <dbReference type="Pfam" id="PF00849"/>
    </source>
</evidence>
<reference evidence="7" key="1">
    <citation type="submission" date="2017-09" db="EMBL/GenBank/DDBJ databases">
        <title>Depth-based differentiation of microbial function through sediment-hosted aquifers and enrichment of novel symbionts in the deep terrestrial subsurface.</title>
        <authorList>
            <person name="Probst A.J."/>
            <person name="Ladd B."/>
            <person name="Jarett J.K."/>
            <person name="Geller-Mcgrath D.E."/>
            <person name="Sieber C.M.K."/>
            <person name="Emerson J.B."/>
            <person name="Anantharaman K."/>
            <person name="Thomas B.C."/>
            <person name="Malmstrom R."/>
            <person name="Stieglmeier M."/>
            <person name="Klingl A."/>
            <person name="Woyke T."/>
            <person name="Ryan C.M."/>
            <person name="Banfield J.F."/>
        </authorList>
    </citation>
    <scope>NUCLEOTIDE SEQUENCE [LARGE SCALE GENOMIC DNA]</scope>
</reference>
<evidence type="ECO:0000256" key="1">
    <source>
        <dbReference type="ARBA" id="ARBA00010876"/>
    </source>
</evidence>
<dbReference type="PROSITE" id="PS01129">
    <property type="entry name" value="PSI_RLU"/>
    <property type="match status" value="1"/>
</dbReference>
<dbReference type="EC" id="5.4.99.-" evidence="4"/>
<comment type="catalytic activity">
    <reaction evidence="4">
        <text>a uridine in RNA = a pseudouridine in RNA</text>
        <dbReference type="Rhea" id="RHEA:48348"/>
        <dbReference type="Rhea" id="RHEA-COMP:12068"/>
        <dbReference type="Rhea" id="RHEA-COMP:12069"/>
        <dbReference type="ChEBI" id="CHEBI:65314"/>
        <dbReference type="ChEBI" id="CHEBI:65315"/>
    </reaction>
</comment>
<evidence type="ECO:0000313" key="6">
    <source>
        <dbReference type="EMBL" id="PIR98047.1"/>
    </source>
</evidence>
<dbReference type="GO" id="GO:0009982">
    <property type="term" value="F:pseudouridine synthase activity"/>
    <property type="evidence" value="ECO:0007669"/>
    <property type="project" value="InterPro"/>
</dbReference>
<dbReference type="Pfam" id="PF00849">
    <property type="entry name" value="PseudoU_synth_2"/>
    <property type="match status" value="1"/>
</dbReference>
<dbReference type="AlphaFoldDB" id="A0A2H0VG15"/>
<comment type="function">
    <text evidence="4">Responsible for synthesis of pseudouridine from uracil.</text>
</comment>
<accession>A0A2H0VG15</accession>
<dbReference type="InterPro" id="IPR006145">
    <property type="entry name" value="PsdUridine_synth_RsuA/RluA"/>
</dbReference>
<name>A0A2H0VG15_9BACT</name>
<dbReference type="InterPro" id="IPR020103">
    <property type="entry name" value="PsdUridine_synth_cat_dom_sf"/>
</dbReference>
<dbReference type="GO" id="GO:0140098">
    <property type="term" value="F:catalytic activity, acting on RNA"/>
    <property type="evidence" value="ECO:0007669"/>
    <property type="project" value="UniProtKB-ARBA"/>
</dbReference>
<dbReference type="Gene3D" id="3.30.2350.10">
    <property type="entry name" value="Pseudouridine synthase"/>
    <property type="match status" value="1"/>
</dbReference>
<feature type="active site" evidence="3">
    <location>
        <position position="69"/>
    </location>
</feature>
<keyword evidence="2 4" id="KW-0413">Isomerase</keyword>
<dbReference type="InterPro" id="IPR050188">
    <property type="entry name" value="RluA_PseudoU_synthase"/>
</dbReference>
<organism evidence="6 7">
    <name type="scientific">Candidatus Colwellbacteria bacterium CG10_big_fil_rev_8_21_14_0_10_42_22</name>
    <dbReference type="NCBI Taxonomy" id="1974540"/>
    <lineage>
        <taxon>Bacteria</taxon>
        <taxon>Candidatus Colwelliibacteriota</taxon>
    </lineage>
</organism>
<dbReference type="PANTHER" id="PTHR21600">
    <property type="entry name" value="MITOCHONDRIAL RNA PSEUDOURIDINE SYNTHASE"/>
    <property type="match status" value="1"/>
</dbReference>
<feature type="domain" description="Pseudouridine synthase RsuA/RluA-like" evidence="5">
    <location>
        <begin position="11"/>
        <end position="173"/>
    </location>
</feature>
<evidence type="ECO:0000256" key="3">
    <source>
        <dbReference type="PIRSR" id="PIRSR606225-1"/>
    </source>
</evidence>
<dbReference type="NCBIfam" id="TIGR00005">
    <property type="entry name" value="rluA_subfam"/>
    <property type="match status" value="1"/>
</dbReference>
<comment type="similarity">
    <text evidence="1 4">Belongs to the pseudouridine synthase RluA family.</text>
</comment>
<dbReference type="GO" id="GO:0000455">
    <property type="term" value="P:enzyme-directed rRNA pseudouridine synthesis"/>
    <property type="evidence" value="ECO:0007669"/>
    <property type="project" value="TreeGrafter"/>
</dbReference>
<proteinExistence type="inferred from homology"/>
<evidence type="ECO:0000256" key="4">
    <source>
        <dbReference type="RuleBase" id="RU362028"/>
    </source>
</evidence>
<dbReference type="SUPFAM" id="SSF55120">
    <property type="entry name" value="Pseudouridine synthase"/>
    <property type="match status" value="1"/>
</dbReference>
<sequence>MDINVIYEDENLIVINKPAGLLVHSAPGREEETLVDWLGINFPEIQDVGDIPADKQVTVRRPGIVHRLDKDTSGIMLIARNQEYFEYLKGLFRDKKITKTYRAIIRGKLKEKEGTIDVPISIKSGTIKRTAHKGKDAKEAITDYRVLKEFENFSYIEAMPKTGRTHQIRVHLNSIGHPVVGDKLYGGKENASLANRQMLHAYSLEFSLNVSKSTKLVADLPLDFEEFLQTLEKETSLA</sequence>
<dbReference type="GO" id="GO:0003723">
    <property type="term" value="F:RNA binding"/>
    <property type="evidence" value="ECO:0007669"/>
    <property type="project" value="InterPro"/>
</dbReference>
<dbReference type="Proteomes" id="UP000231466">
    <property type="component" value="Unassembled WGS sequence"/>
</dbReference>
<dbReference type="PANTHER" id="PTHR21600:SF44">
    <property type="entry name" value="RIBOSOMAL LARGE SUBUNIT PSEUDOURIDINE SYNTHASE D"/>
    <property type="match status" value="1"/>
</dbReference>
<comment type="caution">
    <text evidence="6">The sequence shown here is derived from an EMBL/GenBank/DDBJ whole genome shotgun (WGS) entry which is preliminary data.</text>
</comment>
<dbReference type="CDD" id="cd02869">
    <property type="entry name" value="PseudoU_synth_RluA_like"/>
    <property type="match status" value="1"/>
</dbReference>
<evidence type="ECO:0000256" key="2">
    <source>
        <dbReference type="ARBA" id="ARBA00023235"/>
    </source>
</evidence>
<protein>
    <recommendedName>
        <fullName evidence="4">Pseudouridine synthase</fullName>
        <ecNumber evidence="4">5.4.99.-</ecNumber>
    </recommendedName>
</protein>
<dbReference type="InterPro" id="IPR006224">
    <property type="entry name" value="PsdUridine_synth_RluA-like_CS"/>
</dbReference>
<gene>
    <name evidence="6" type="ORF">COT89_01235</name>
</gene>